<keyword evidence="3" id="KW-0410">Iron transport</keyword>
<evidence type="ECO:0000256" key="9">
    <source>
        <dbReference type="SAM" id="MobiDB-lite"/>
    </source>
</evidence>
<evidence type="ECO:0000313" key="12">
    <source>
        <dbReference type="Proteomes" id="UP000825935"/>
    </source>
</evidence>
<dbReference type="GO" id="GO:0005384">
    <property type="term" value="F:manganese ion transmembrane transporter activity"/>
    <property type="evidence" value="ECO:0007669"/>
    <property type="project" value="InterPro"/>
</dbReference>
<evidence type="ECO:0000256" key="5">
    <source>
        <dbReference type="ARBA" id="ARBA00022692"/>
    </source>
</evidence>
<comment type="similarity">
    <text evidence="2">Belongs to the CCC1 family.</text>
</comment>
<dbReference type="Pfam" id="PF01988">
    <property type="entry name" value="VIT1"/>
    <property type="match status" value="1"/>
</dbReference>
<feature type="transmembrane region" description="Helical" evidence="10">
    <location>
        <begin position="230"/>
        <end position="252"/>
    </location>
</feature>
<keyword evidence="12" id="KW-1185">Reference proteome</keyword>
<gene>
    <name evidence="11" type="ORF">KP509_05G018600</name>
</gene>
<comment type="subcellular location">
    <subcellularLocation>
        <location evidence="1">Vacuole membrane</location>
        <topology evidence="1">Multi-pass membrane protein</topology>
    </subcellularLocation>
</comment>
<evidence type="ECO:0000256" key="3">
    <source>
        <dbReference type="ARBA" id="ARBA00022496"/>
    </source>
</evidence>
<organism evidence="11 12">
    <name type="scientific">Ceratopteris richardii</name>
    <name type="common">Triangle waterfern</name>
    <dbReference type="NCBI Taxonomy" id="49495"/>
    <lineage>
        <taxon>Eukaryota</taxon>
        <taxon>Viridiplantae</taxon>
        <taxon>Streptophyta</taxon>
        <taxon>Embryophyta</taxon>
        <taxon>Tracheophyta</taxon>
        <taxon>Polypodiopsida</taxon>
        <taxon>Polypodiidae</taxon>
        <taxon>Polypodiales</taxon>
        <taxon>Pteridineae</taxon>
        <taxon>Pteridaceae</taxon>
        <taxon>Parkerioideae</taxon>
        <taxon>Ceratopteris</taxon>
    </lineage>
</organism>
<protein>
    <recommendedName>
        <fullName evidence="13">Vacuolar iron transporter 1.1</fullName>
    </recommendedName>
</protein>
<evidence type="ECO:0000256" key="6">
    <source>
        <dbReference type="ARBA" id="ARBA00022989"/>
    </source>
</evidence>
<feature type="transmembrane region" description="Helical" evidence="10">
    <location>
        <begin position="173"/>
        <end position="194"/>
    </location>
</feature>
<keyword evidence="3" id="KW-0813">Transport</keyword>
<feature type="transmembrane region" description="Helical" evidence="10">
    <location>
        <begin position="69"/>
        <end position="93"/>
    </location>
</feature>
<dbReference type="OrthoDB" id="73465at2759"/>
<dbReference type="GO" id="GO:0030026">
    <property type="term" value="P:intracellular manganese ion homeostasis"/>
    <property type="evidence" value="ECO:0007669"/>
    <property type="project" value="InterPro"/>
</dbReference>
<keyword evidence="3" id="KW-0408">Iron</keyword>
<comment type="catalytic activity">
    <reaction evidence="8">
        <text>Fe(2+)(in) = Fe(2+)(out)</text>
        <dbReference type="Rhea" id="RHEA:28486"/>
        <dbReference type="ChEBI" id="CHEBI:29033"/>
    </reaction>
    <physiologicalReaction direction="left-to-right" evidence="8">
        <dbReference type="Rhea" id="RHEA:28487"/>
    </physiologicalReaction>
</comment>
<evidence type="ECO:0000256" key="2">
    <source>
        <dbReference type="ARBA" id="ARBA00007049"/>
    </source>
</evidence>
<evidence type="ECO:0000256" key="8">
    <source>
        <dbReference type="ARBA" id="ARBA00044464"/>
    </source>
</evidence>
<keyword evidence="7 10" id="KW-0472">Membrane</keyword>
<feature type="region of interest" description="Disordered" evidence="9">
    <location>
        <begin position="1"/>
        <end position="33"/>
    </location>
</feature>
<reference evidence="11" key="1">
    <citation type="submission" date="2021-08" db="EMBL/GenBank/DDBJ databases">
        <title>WGS assembly of Ceratopteris richardii.</title>
        <authorList>
            <person name="Marchant D.B."/>
            <person name="Chen G."/>
            <person name="Jenkins J."/>
            <person name="Shu S."/>
            <person name="Leebens-Mack J."/>
            <person name="Grimwood J."/>
            <person name="Schmutz J."/>
            <person name="Soltis P."/>
            <person name="Soltis D."/>
            <person name="Chen Z.-H."/>
        </authorList>
    </citation>
    <scope>NUCLEOTIDE SEQUENCE</scope>
    <source>
        <strain evidence="11">Whitten #5841</strain>
        <tissue evidence="11">Leaf</tissue>
    </source>
</reference>
<dbReference type="CDD" id="cd02435">
    <property type="entry name" value="CCC1"/>
    <property type="match status" value="1"/>
</dbReference>
<name>A0A8T2UJR8_CERRI</name>
<dbReference type="GO" id="GO:0006826">
    <property type="term" value="P:iron ion transport"/>
    <property type="evidence" value="ECO:0007669"/>
    <property type="project" value="UniProtKB-KW"/>
</dbReference>
<dbReference type="GO" id="GO:0005774">
    <property type="term" value="C:vacuolar membrane"/>
    <property type="evidence" value="ECO:0007669"/>
    <property type="project" value="UniProtKB-SubCell"/>
</dbReference>
<evidence type="ECO:0000256" key="10">
    <source>
        <dbReference type="SAM" id="Phobius"/>
    </source>
</evidence>
<keyword evidence="3" id="KW-0406">Ion transport</keyword>
<evidence type="ECO:0000256" key="4">
    <source>
        <dbReference type="ARBA" id="ARBA00022554"/>
    </source>
</evidence>
<proteinExistence type="inferred from homology"/>
<dbReference type="OMA" id="MNFHHTL"/>
<keyword evidence="6 10" id="KW-1133">Transmembrane helix</keyword>
<accession>A0A8T2UJR8</accession>
<feature type="transmembrane region" description="Helical" evidence="10">
    <location>
        <begin position="200"/>
        <end position="218"/>
    </location>
</feature>
<evidence type="ECO:0000256" key="1">
    <source>
        <dbReference type="ARBA" id="ARBA00004128"/>
    </source>
</evidence>
<dbReference type="Proteomes" id="UP000825935">
    <property type="component" value="Chromosome 5"/>
</dbReference>
<evidence type="ECO:0000313" key="11">
    <source>
        <dbReference type="EMBL" id="KAH7436411.1"/>
    </source>
</evidence>
<evidence type="ECO:0008006" key="13">
    <source>
        <dbReference type="Google" id="ProtNLM"/>
    </source>
</evidence>
<dbReference type="PANTHER" id="PTHR31851">
    <property type="entry name" value="FE(2+)/MN(2+) TRANSPORTER PCL1"/>
    <property type="match status" value="1"/>
</dbReference>
<feature type="compositionally biased region" description="Polar residues" evidence="9">
    <location>
        <begin position="1"/>
        <end position="22"/>
    </location>
</feature>
<dbReference type="AlphaFoldDB" id="A0A8T2UJR8"/>
<sequence>MEGKDSPSSMAVESSTPSTTVPASEGTHKEKHFESSEIVRDVIIGMSDGLTVPFALAAGLSGTSAASSIVVTAGLAEVAAGAIAMGLGGYLAAKSDSDHYKREQKREMEEIVCVPEKEAQEVADILAKFGLQPSEYKPVVESIRKRPSDWLEFMMRFELGLEKPDPTRALKSAGTIAISYVIGGLIPLIPYMVIPHVQRALYYSVGITLVALFVFGYFKGLLTGMSALKSAFQTALVGALASAAAFGLARAIQAADHTQTNSTSGQISHGNRKLLYYPYS</sequence>
<evidence type="ECO:0000256" key="7">
    <source>
        <dbReference type="ARBA" id="ARBA00023136"/>
    </source>
</evidence>
<keyword evidence="4" id="KW-0926">Vacuole</keyword>
<keyword evidence="5 10" id="KW-0812">Transmembrane</keyword>
<dbReference type="EMBL" id="CM035410">
    <property type="protein sequence ID" value="KAH7436411.1"/>
    <property type="molecule type" value="Genomic_DNA"/>
</dbReference>
<dbReference type="InterPro" id="IPR008217">
    <property type="entry name" value="Ccc1_fam"/>
</dbReference>
<comment type="caution">
    <text evidence="11">The sequence shown here is derived from an EMBL/GenBank/DDBJ whole genome shotgun (WGS) entry which is preliminary data.</text>
</comment>